<evidence type="ECO:0000313" key="2">
    <source>
        <dbReference type="EMBL" id="MBX8631211.1"/>
    </source>
</evidence>
<evidence type="ECO:0000313" key="4">
    <source>
        <dbReference type="Proteomes" id="UP000716004"/>
    </source>
</evidence>
<dbReference type="AlphaFoldDB" id="A0A8J7YN81"/>
<feature type="transmembrane region" description="Helical" evidence="1">
    <location>
        <begin position="137"/>
        <end position="155"/>
    </location>
</feature>
<keyword evidence="1" id="KW-0812">Transmembrane</keyword>
<dbReference type="Proteomes" id="UP000716004">
    <property type="component" value="Unassembled WGS sequence"/>
</dbReference>
<dbReference type="EMBL" id="JAHEAC010000020">
    <property type="protein sequence ID" value="MBX8643787.1"/>
    <property type="molecule type" value="Genomic_DNA"/>
</dbReference>
<dbReference type="InterPro" id="IPR045782">
    <property type="entry name" value="TrbL_3"/>
</dbReference>
<feature type="transmembrane region" description="Helical" evidence="1">
    <location>
        <begin position="84"/>
        <end position="106"/>
    </location>
</feature>
<proteinExistence type="predicted"/>
<dbReference type="EMBL" id="JAGVSJ010000002">
    <property type="protein sequence ID" value="MBX8631211.1"/>
    <property type="molecule type" value="Genomic_DNA"/>
</dbReference>
<feature type="transmembrane region" description="Helical" evidence="1">
    <location>
        <begin position="253"/>
        <end position="275"/>
    </location>
</feature>
<keyword evidence="1" id="KW-1133">Transmembrane helix</keyword>
<reference evidence="2" key="1">
    <citation type="submission" date="2021-04" db="EMBL/GenBank/DDBJ databases">
        <title>Genomic insights into ecological role and evolution of a novel Thermoplasmata order Candidatus Sysuiplasmatales.</title>
        <authorList>
            <person name="Yuan Y."/>
        </authorList>
    </citation>
    <scope>NUCLEOTIDE SEQUENCE</scope>
    <source>
        <strain evidence="3">TUT19-bin139</strain>
        <strain evidence="2">YP2-bin.285</strain>
    </source>
</reference>
<comment type="caution">
    <text evidence="2">The sequence shown here is derived from an EMBL/GenBank/DDBJ whole genome shotgun (WGS) entry which is preliminary data.</text>
</comment>
<dbReference type="Proteomes" id="UP000750197">
    <property type="component" value="Unassembled WGS sequence"/>
</dbReference>
<feature type="transmembrane region" description="Helical" evidence="1">
    <location>
        <begin position="191"/>
        <end position="217"/>
    </location>
</feature>
<organism evidence="2 4">
    <name type="scientific">Candidatus Sysuiplasma superficiale</name>
    <dbReference type="NCBI Taxonomy" id="2823368"/>
    <lineage>
        <taxon>Archaea</taxon>
        <taxon>Methanobacteriati</taxon>
        <taxon>Thermoplasmatota</taxon>
        <taxon>Thermoplasmata</taxon>
        <taxon>Candidatus Sysuiplasmatales</taxon>
        <taxon>Candidatus Sysuiplasmataceae</taxon>
        <taxon>Candidatus Sysuiplasma</taxon>
    </lineage>
</organism>
<gene>
    <name evidence="2" type="ORF">J9259_01620</name>
    <name evidence="3" type="ORF">KIY12_03575</name>
</gene>
<keyword evidence="1" id="KW-0472">Membrane</keyword>
<protein>
    <submittedName>
        <fullName evidence="2">Uncharacterized protein</fullName>
    </submittedName>
</protein>
<evidence type="ECO:0000256" key="1">
    <source>
        <dbReference type="SAM" id="Phobius"/>
    </source>
</evidence>
<dbReference type="Pfam" id="PF19590">
    <property type="entry name" value="TrbL_3"/>
    <property type="match status" value="1"/>
</dbReference>
<feature type="transmembrane region" description="Helical" evidence="1">
    <location>
        <begin position="47"/>
        <end position="72"/>
    </location>
</feature>
<feature type="transmembrane region" description="Helical" evidence="1">
    <location>
        <begin position="161"/>
        <end position="179"/>
    </location>
</feature>
<feature type="transmembrane region" description="Helical" evidence="1">
    <location>
        <begin position="223"/>
        <end position="241"/>
    </location>
</feature>
<evidence type="ECO:0000313" key="3">
    <source>
        <dbReference type="EMBL" id="MBX8643787.1"/>
    </source>
</evidence>
<name>A0A8J7YN81_9ARCH</name>
<sequence>MSLSIFSGLVPFIDSMLASGLTSLLKAIVPALSTSTTLFNTGVYQTWNSVLTISYALSSIFLIAVAYSYFSGRNLSGINLDRRSIATLVFSLVLMPFTLYICQLVLDVNDAITAAVMPYGRLSAYSAMVIGKLGGYGILTLVFLTIVVGLLYLVLVMRVLLLFFTASLMPLMLLCYSIEWTRGLAEKMVSIFAEMAFLPFFIAVALKIGVSVSYSAFTSYQSGQLVIGGTYLLPLIVPFLISPAGSRIMQQLGMPAASAVIMGAGMAGLGAISYASGFVSYPLSSILSHGRVGAVRQAPSQGFFRTLRDPARLYSAGMFHARALGSGVERLSESIQSRLGSSSSRVPRIRRSIRFSENFRPDTVPHKIYAPKDDSDE</sequence>
<accession>A0A8J7YN81</accession>